<dbReference type="Proteomes" id="UP000745764">
    <property type="component" value="Unassembled WGS sequence"/>
</dbReference>
<evidence type="ECO:0000313" key="1">
    <source>
        <dbReference type="EMBL" id="CAD0114553.1"/>
    </source>
</evidence>
<dbReference type="Pfam" id="PF05908">
    <property type="entry name" value="Gamma_PGA_hydro"/>
    <property type="match status" value="1"/>
</dbReference>
<evidence type="ECO:0008006" key="3">
    <source>
        <dbReference type="Google" id="ProtNLM"/>
    </source>
</evidence>
<gene>
    <name evidence="1" type="ORF">AWRI4620_LOCUS8808</name>
</gene>
<proteinExistence type="predicted"/>
<keyword evidence="2" id="KW-1185">Reference proteome</keyword>
<organism evidence="1 2">
    <name type="scientific">Aureobasidium uvarum</name>
    <dbReference type="NCBI Taxonomy" id="2773716"/>
    <lineage>
        <taxon>Eukaryota</taxon>
        <taxon>Fungi</taxon>
        <taxon>Dikarya</taxon>
        <taxon>Ascomycota</taxon>
        <taxon>Pezizomycotina</taxon>
        <taxon>Dothideomycetes</taxon>
        <taxon>Dothideomycetidae</taxon>
        <taxon>Dothideales</taxon>
        <taxon>Saccotheciaceae</taxon>
        <taxon>Aureobasidium</taxon>
    </lineage>
</organism>
<dbReference type="Gene3D" id="3.40.630.100">
    <property type="entry name" value="Poly-gamma-glutamate hydrolase, zinc-binding motif"/>
    <property type="match status" value="1"/>
</dbReference>
<dbReference type="OrthoDB" id="3885301at2759"/>
<dbReference type="InterPro" id="IPR038128">
    <property type="entry name" value="Gamma_PGA_hydro_sf"/>
</dbReference>
<comment type="caution">
    <text evidence="1">The sequence shown here is derived from an EMBL/GenBank/DDBJ whole genome shotgun (WGS) entry which is preliminary data.</text>
</comment>
<sequence length="206" mass="22639">MTDPTRPRRKSFQEIASAKIEGTDYKILVKDRGSAIVIIAPHGGDIEPGTSQIAAAVAGDDLSLYDFQGLRNTHGHRELHLSSHLFDEPRALQLVEKADTAVAIHGRKDGDDPHRVWIGGLDVQLCRKTMAELAKGGFGAVVREPGETLAGMAASNICNRSKRKEGIQLEIPKSLRDRLKTEFMLRSEFAKAVNKGIREEALVSKY</sequence>
<reference evidence="1" key="1">
    <citation type="submission" date="2020-06" db="EMBL/GenBank/DDBJ databases">
        <authorList>
            <person name="Onetto C."/>
        </authorList>
    </citation>
    <scope>NUCLEOTIDE SEQUENCE</scope>
</reference>
<accession>A0A9N8KM17</accession>
<evidence type="ECO:0000313" key="2">
    <source>
        <dbReference type="Proteomes" id="UP000745764"/>
    </source>
</evidence>
<dbReference type="EMBL" id="CAINUL010000018">
    <property type="protein sequence ID" value="CAD0114553.1"/>
    <property type="molecule type" value="Genomic_DNA"/>
</dbReference>
<name>A0A9N8KM17_9PEZI</name>
<dbReference type="AlphaFoldDB" id="A0A9N8KM17"/>
<protein>
    <recommendedName>
        <fullName evidence="3">Replication protein</fullName>
    </recommendedName>
</protein>
<dbReference type="InterPro" id="IPR008585">
    <property type="entry name" value="Gamma_PGA_hydro"/>
</dbReference>